<keyword evidence="2" id="KW-0378">Hydrolase</keyword>
<evidence type="ECO:0000256" key="2">
    <source>
        <dbReference type="ARBA" id="ARBA00022801"/>
    </source>
</evidence>
<dbReference type="AlphaFoldDB" id="A0A8T0CP95"/>
<dbReference type="Pfam" id="PF01582">
    <property type="entry name" value="TIR"/>
    <property type="match status" value="1"/>
</dbReference>
<reference evidence="7" key="1">
    <citation type="submission" date="2020-05" db="EMBL/GenBank/DDBJ databases">
        <title>WGS assembly of Corymbia citriodora subspecies variegata.</title>
        <authorList>
            <person name="Barry K."/>
            <person name="Hundley H."/>
            <person name="Shu S."/>
            <person name="Jenkins J."/>
            <person name="Grimwood J."/>
            <person name="Baten A."/>
        </authorList>
    </citation>
    <scope>NUCLEOTIDE SEQUENCE</scope>
    <source>
        <strain evidence="7">CV2-018</strain>
    </source>
</reference>
<dbReference type="GO" id="GO:0061809">
    <property type="term" value="F:NAD+ nucleosidase activity, cyclic ADP-ribose generating"/>
    <property type="evidence" value="ECO:0007669"/>
    <property type="project" value="UniProtKB-EC"/>
</dbReference>
<accession>A0A8T0CP95</accession>
<evidence type="ECO:0000313" key="8">
    <source>
        <dbReference type="Proteomes" id="UP000806378"/>
    </source>
</evidence>
<dbReference type="SUPFAM" id="SSF52200">
    <property type="entry name" value="Toll/Interleukin receptor TIR domain"/>
    <property type="match status" value="1"/>
</dbReference>
<evidence type="ECO:0000259" key="6">
    <source>
        <dbReference type="SMART" id="SM00255"/>
    </source>
</evidence>
<keyword evidence="3" id="KW-0520">NAD</keyword>
<evidence type="ECO:0000256" key="5">
    <source>
        <dbReference type="SAM" id="MobiDB-lite"/>
    </source>
</evidence>
<gene>
    <name evidence="7" type="ORF">BT93_L2471</name>
</gene>
<dbReference type="Proteomes" id="UP000806378">
    <property type="component" value="Unassembled WGS sequence"/>
</dbReference>
<keyword evidence="8" id="KW-1185">Reference proteome</keyword>
<dbReference type="EMBL" id="MU090422">
    <property type="protein sequence ID" value="KAF7847899.1"/>
    <property type="molecule type" value="Genomic_DNA"/>
</dbReference>
<evidence type="ECO:0000256" key="3">
    <source>
        <dbReference type="ARBA" id="ARBA00023027"/>
    </source>
</evidence>
<dbReference type="Gramene" id="rna-gnl|WGS:JABURB|Cocit.L2471.1">
    <property type="protein sequence ID" value="cds-KAF7847899.1"/>
    <property type="gene ID" value="gene-BT93_L2471"/>
</dbReference>
<protein>
    <recommendedName>
        <fullName evidence="1">ADP-ribosyl cyclase/cyclic ADP-ribose hydrolase</fullName>
        <ecNumber evidence="1">3.2.2.6</ecNumber>
    </recommendedName>
</protein>
<name>A0A8T0CP95_CORYI</name>
<dbReference type="OrthoDB" id="6160824at2759"/>
<dbReference type="SMART" id="SM00255">
    <property type="entry name" value="TIR"/>
    <property type="match status" value="1"/>
</dbReference>
<feature type="domain" description="TIR" evidence="6">
    <location>
        <begin position="43"/>
        <end position="184"/>
    </location>
</feature>
<comment type="catalytic activity">
    <reaction evidence="4">
        <text>NAD(+) + H2O = ADP-D-ribose + nicotinamide + H(+)</text>
        <dbReference type="Rhea" id="RHEA:16301"/>
        <dbReference type="ChEBI" id="CHEBI:15377"/>
        <dbReference type="ChEBI" id="CHEBI:15378"/>
        <dbReference type="ChEBI" id="CHEBI:17154"/>
        <dbReference type="ChEBI" id="CHEBI:57540"/>
        <dbReference type="ChEBI" id="CHEBI:57967"/>
        <dbReference type="EC" id="3.2.2.6"/>
    </reaction>
    <physiologicalReaction direction="left-to-right" evidence="4">
        <dbReference type="Rhea" id="RHEA:16302"/>
    </physiologicalReaction>
</comment>
<organism evidence="7 8">
    <name type="scientific">Corymbia citriodora subsp. variegata</name>
    <dbReference type="NCBI Taxonomy" id="360336"/>
    <lineage>
        <taxon>Eukaryota</taxon>
        <taxon>Viridiplantae</taxon>
        <taxon>Streptophyta</taxon>
        <taxon>Embryophyta</taxon>
        <taxon>Tracheophyta</taxon>
        <taxon>Spermatophyta</taxon>
        <taxon>Magnoliopsida</taxon>
        <taxon>eudicotyledons</taxon>
        <taxon>Gunneridae</taxon>
        <taxon>Pentapetalae</taxon>
        <taxon>rosids</taxon>
        <taxon>malvids</taxon>
        <taxon>Myrtales</taxon>
        <taxon>Myrtaceae</taxon>
        <taxon>Myrtoideae</taxon>
        <taxon>Eucalypteae</taxon>
        <taxon>Corymbia</taxon>
    </lineage>
</organism>
<dbReference type="Gene3D" id="3.40.50.10140">
    <property type="entry name" value="Toll/interleukin-1 receptor homology (TIR) domain"/>
    <property type="match status" value="1"/>
</dbReference>
<dbReference type="EC" id="3.2.2.6" evidence="1"/>
<dbReference type="InterPro" id="IPR000157">
    <property type="entry name" value="TIR_dom"/>
</dbReference>
<feature type="region of interest" description="Disordered" evidence="5">
    <location>
        <begin position="14"/>
        <end position="40"/>
    </location>
</feature>
<evidence type="ECO:0000256" key="1">
    <source>
        <dbReference type="ARBA" id="ARBA00011982"/>
    </source>
</evidence>
<dbReference type="GO" id="GO:0007165">
    <property type="term" value="P:signal transduction"/>
    <property type="evidence" value="ECO:0007669"/>
    <property type="project" value="InterPro"/>
</dbReference>
<comment type="caution">
    <text evidence="7">The sequence shown here is derived from an EMBL/GenBank/DDBJ whole genome shotgun (WGS) entry which is preliminary data.</text>
</comment>
<evidence type="ECO:0000313" key="7">
    <source>
        <dbReference type="EMBL" id="KAF7847899.1"/>
    </source>
</evidence>
<proteinExistence type="predicted"/>
<dbReference type="InterPro" id="IPR035897">
    <property type="entry name" value="Toll_tir_struct_dom_sf"/>
</dbReference>
<evidence type="ECO:0000256" key="4">
    <source>
        <dbReference type="ARBA" id="ARBA00047304"/>
    </source>
</evidence>
<sequence length="194" mass="22097">MGNCLSLFHARERADNAKHKTERSEAGRNKTESSEAGTSSRSQYQVFLNFKGDTREKFTDHLYYGLQGAGICVFRDEEGLDVGERINEALPIAINNSRIYIPIFSQNYATSSWCLCELAQIVENASLSNGHKEILPIFLDVEPDDVKLKNPLYRDAILNLEREKKLSTEQVDSWREALKKVDAIKGWEAKKYYG</sequence>
<dbReference type="PANTHER" id="PTHR32009:SF39">
    <property type="entry name" value="TIR DOMAIN-CONTAINING PROTEIN"/>
    <property type="match status" value="1"/>
</dbReference>
<feature type="compositionally biased region" description="Basic and acidic residues" evidence="5">
    <location>
        <begin position="14"/>
        <end position="33"/>
    </location>
</feature>
<dbReference type="PANTHER" id="PTHR32009">
    <property type="entry name" value="TMV RESISTANCE PROTEIN N-LIKE"/>
    <property type="match status" value="1"/>
</dbReference>